<dbReference type="OrthoDB" id="148878at2"/>
<dbReference type="InterPro" id="IPR005590">
    <property type="entry name" value="DUF333"/>
</dbReference>
<sequence length="92" mass="10208">MIRTPTLFTIIGLSTALGLAGCASEDNPYKPTKYQAASNPASVYCVESGGELEMLTLEGQRTTFCVLNNGERVEQWEYYKQNHRQPDSDSSQ</sequence>
<evidence type="ECO:0000313" key="1">
    <source>
        <dbReference type="EMBL" id="ODS04379.1"/>
    </source>
</evidence>
<dbReference type="PROSITE" id="PS51257">
    <property type="entry name" value="PROKAR_LIPOPROTEIN"/>
    <property type="match status" value="1"/>
</dbReference>
<dbReference type="Proteomes" id="UP000095131">
    <property type="component" value="Unassembled WGS sequence"/>
</dbReference>
<protein>
    <submittedName>
        <fullName evidence="1">Uncharacterized protein</fullName>
    </submittedName>
</protein>
<dbReference type="PANTHER" id="PTHR38008:SF2">
    <property type="entry name" value="HEMOLYSIN"/>
    <property type="match status" value="1"/>
</dbReference>
<name>A0A1B1NUF7_9VIBR</name>
<dbReference type="RefSeq" id="WP_009385061.1">
    <property type="nucleotide sequence ID" value="NZ_CP016308.1"/>
</dbReference>
<proteinExistence type="predicted"/>
<evidence type="ECO:0000313" key="2">
    <source>
        <dbReference type="Proteomes" id="UP000095131"/>
    </source>
</evidence>
<dbReference type="PANTHER" id="PTHR38008">
    <property type="entry name" value="HEMOLYSIN-RELATED"/>
    <property type="match status" value="1"/>
</dbReference>
<reference evidence="1 2" key="1">
    <citation type="submission" date="2016-08" db="EMBL/GenBank/DDBJ databases">
        <title>Genome sequencing of Vibrio scophthalmi strain FP3289, an isolated from Paralichthys olivaceus.</title>
        <authorList>
            <person name="Han H.-J."/>
        </authorList>
    </citation>
    <scope>NUCLEOTIDE SEQUENCE [LARGE SCALE GENOMIC DNA]</scope>
    <source>
        <strain evidence="1 2">FP3289</strain>
    </source>
</reference>
<dbReference type="EMBL" id="MDCJ01000007">
    <property type="protein sequence ID" value="ODS04379.1"/>
    <property type="molecule type" value="Genomic_DNA"/>
</dbReference>
<organism evidence="1 2">
    <name type="scientific">Vibrio scophthalmi</name>
    <dbReference type="NCBI Taxonomy" id="45658"/>
    <lineage>
        <taxon>Bacteria</taxon>
        <taxon>Pseudomonadati</taxon>
        <taxon>Pseudomonadota</taxon>
        <taxon>Gammaproteobacteria</taxon>
        <taxon>Vibrionales</taxon>
        <taxon>Vibrionaceae</taxon>
        <taxon>Vibrio</taxon>
    </lineage>
</organism>
<dbReference type="Pfam" id="PF03891">
    <property type="entry name" value="DUF333"/>
    <property type="match status" value="1"/>
</dbReference>
<accession>A0A1B1NUF7</accession>
<gene>
    <name evidence="1" type="ORF">VSF3289_03510</name>
</gene>
<comment type="caution">
    <text evidence="1">The sequence shown here is derived from an EMBL/GenBank/DDBJ whole genome shotgun (WGS) entry which is preliminary data.</text>
</comment>
<dbReference type="KEGG" id="vsc:VSVS12_03597"/>
<dbReference type="AlphaFoldDB" id="A0A1B1NUF7"/>